<feature type="compositionally biased region" description="Polar residues" evidence="7">
    <location>
        <begin position="634"/>
        <end position="657"/>
    </location>
</feature>
<dbReference type="EMBL" id="LGTL01000021">
    <property type="protein sequence ID" value="KPA76181.1"/>
    <property type="molecule type" value="Genomic_DNA"/>
</dbReference>
<comment type="caution">
    <text evidence="9">The sequence shown here is derived from an EMBL/GenBank/DDBJ whole genome shotgun (WGS) entry which is preliminary data.</text>
</comment>
<organism evidence="9 10">
    <name type="scientific">Leptomonas pyrrhocoris</name>
    <name type="common">Firebug parasite</name>
    <dbReference type="NCBI Taxonomy" id="157538"/>
    <lineage>
        <taxon>Eukaryota</taxon>
        <taxon>Discoba</taxon>
        <taxon>Euglenozoa</taxon>
        <taxon>Kinetoplastea</taxon>
        <taxon>Metakinetoplastina</taxon>
        <taxon>Trypanosomatida</taxon>
        <taxon>Trypanosomatidae</taxon>
        <taxon>Leishmaniinae</taxon>
        <taxon>Leptomonas</taxon>
    </lineage>
</organism>
<evidence type="ECO:0000256" key="6">
    <source>
        <dbReference type="PROSITE-ProRule" id="PRU10141"/>
    </source>
</evidence>
<feature type="compositionally biased region" description="Low complexity" evidence="7">
    <location>
        <begin position="465"/>
        <end position="476"/>
    </location>
</feature>
<gene>
    <name evidence="9" type="ORF">ABB37_07940</name>
</gene>
<feature type="compositionally biased region" description="Polar residues" evidence="7">
    <location>
        <begin position="1261"/>
        <end position="1271"/>
    </location>
</feature>
<feature type="region of interest" description="Disordered" evidence="7">
    <location>
        <begin position="326"/>
        <end position="359"/>
    </location>
</feature>
<dbReference type="OMA" id="DLGHAKP"/>
<evidence type="ECO:0000313" key="10">
    <source>
        <dbReference type="Proteomes" id="UP000037923"/>
    </source>
</evidence>
<evidence type="ECO:0000256" key="2">
    <source>
        <dbReference type="ARBA" id="ARBA00022679"/>
    </source>
</evidence>
<feature type="region of interest" description="Disordered" evidence="7">
    <location>
        <begin position="24"/>
        <end position="116"/>
    </location>
</feature>
<sequence>MIRQPSAPAAVVAPAMVAQVTLSEARRRTAESTTDAAMTVDDGAAPAHPIEKDDGHTEKPQQLLRHGGVGAPHGTSGIMLRRSVEDAASAEGERRSNDRYCSPHTPPSLLTTPESLVPPLPRRGISAVSAHASATLQSPTLFSRRLWTHFVERELHTPHNPSQQQQQQSTEKADVGVPAAPVTRTRSGAKMLRSTSVPLPPPPLGLTPAPARPNPRARVLNADATKSDPHLVKVDGDGPASPSTSSACTPVGATPLQCTAATKAMSVSSSSPSLLVSPIDREVMFPPRSPARHRLARPIASKADAAHEPQPPSASHSPAAVVRDDVAVEEEEEGKDEEEHSPSPRRTSSPSQQGDSVASLLSHYSVPVEARVLAAQLPAQNASSTTWSEEKEDFSSIPPPPAARSCKGTRLSQQVTSRRVSRRPSLSFEYAEEDKTDASPTNSDSFAFHGLSPSSAVPSEVQTSALPAAPLNADPPSRGRPLRMDQRGGPSPTSAPPRQDLESLVPPRGATATLVDRHVSLTGNLQQQQTLRQWRDGSSARRVDSAPFHTARYFRNPPHRTRSAVHSYAGRGTRGDPHLRGCFDESHALPHCNRYPRSLSSHSARYIIPAVGASALTSSPGDVPLQSRLNPIPRSTSSTPCLTGSQLPLTPLQTRTPSCRDGMDGKTAGVEEVALRGARSCSNSIGGFSPVSHTGTPLALPQPYHTQSALPSIHTTPLTAHRSATEHGSAETEETTGVDGPALGGSNGPGPRRRSSGSSSHPRRTSVSFATLDTHPMEEHEGVGGTAHPHRGGSSRRSSLREASVDETEFSVAGVAPPGQPPPPPWTPAEALYWMSGRLTRQEAQEIRTYNRVYYCGPAVPPRTACGVTEVSSAPPQERKEGGVHAVRASQGGEWVQASASNASAHAPATVAAAATDTSTSPALSSPSYLPLTLGMHIGFRYEVAEVLGVGTFSVVARAIDHAAPPLSPERHCALKIIRKEDLYRRAAQEEWNVYAQVGACCDAAVAAEVEGSDTESPYLPQQRRFSATLSRSSSSTCRLTVADQHSLLGAGILTPRTRFDFRGYHVLVFPLLGFNVRDVLELQRECEEAAAVEEDGEQRGQVPQQEHKTSSFVFPPLVTSSVVAQVVYALAFLHRTAHLLHGDLKPENVVFVDRVLRHGVTEGSASLPCNPVPQRLSLRGGPGGGAAPAAEVAAAAASCSPPQLSATGVSFSPSSVLHSRSPVSTISAAPHRVPRPFEAGVDDDDTSVPPQAAEGGEDTFVTSVPSTSACSTPCWLRGCAAEEEKSRGTTAGEKGEHHSADEAFWCAGGEEDGRLPNSVVTTPLSRELHGSLSTAYAPHTPSRRTPGLTASRTGTLSSSHLTRQADVLTLDDSTDGAAMSVTATSQISLPGNSQHSESHLARQSHSNSNSTLSNAIPHVSPQIRMPSSSSEWRSASAGASVCSTSSRVAVIDLGHAKPLAPGQTGVTFPLQSPSYRAPEMALRLPYTTAIDMWSLGCVLYELRTGRVLLPNACDDATMLAAAVESLGMPNTTFLSMVKVCWKAYKQRETRNSSSSSSGSGAAAVVARCSSVALPSTSFSVDLTEQDHEGGASAVLQPSAPPPRSVFVPSEDEEEEAAAAAVERVWRGFIQVLNTTAGQQRARAERRRRLSSPTHLSGSVSAATSPCETHDDGVMEESAGDEAVRSTTWETPAQGALLSSLFPEGQANVDEQIFTLKVAAGSRRPAVSAAPSCSSTSAAPEEEQPHPYAWVDFLLGCLYWDAAERLSPAEAQLHPLIATHFTPVEEADEEQKASTAETGAQLPHCSGVYYLQHHPLTARLFAVSKQPRRQRSGSEDVDKQESDEGLSVLSRRHSSVTIPLLSLAPSAIVPFELPSNKLAAPSARVWEERQQQHQQITALCTTADTSGRATPREQKVPVFCGRSPSVDTAHVYTSAVTTAPFCLERRSNDAQASNGDIDLVSPDGTVEEVEKENEVPGDGSPQLPQQESEVMVLRLD</sequence>
<feature type="compositionally biased region" description="Low complexity" evidence="7">
    <location>
        <begin position="239"/>
        <end position="250"/>
    </location>
</feature>
<keyword evidence="2" id="KW-0808">Transferase</keyword>
<feature type="compositionally biased region" description="Basic and acidic residues" evidence="7">
    <location>
        <begin position="1832"/>
        <end position="1842"/>
    </location>
</feature>
<feature type="compositionally biased region" description="Polar residues" evidence="7">
    <location>
        <begin position="452"/>
        <end position="464"/>
    </location>
</feature>
<proteinExistence type="predicted"/>
<keyword evidence="4" id="KW-0418">Kinase</keyword>
<dbReference type="SUPFAM" id="SSF56112">
    <property type="entry name" value="Protein kinase-like (PK-like)"/>
    <property type="match status" value="1"/>
</dbReference>
<feature type="region of interest" description="Disordered" evidence="7">
    <location>
        <begin position="1952"/>
        <end position="1996"/>
    </location>
</feature>
<keyword evidence="3 6" id="KW-0547">Nucleotide-binding</keyword>
<reference evidence="9 10" key="1">
    <citation type="submission" date="2015-07" db="EMBL/GenBank/DDBJ databases">
        <title>High-quality genome of monoxenous trypanosomatid Leptomonas pyrrhocoris.</title>
        <authorList>
            <person name="Flegontov P."/>
            <person name="Butenko A."/>
            <person name="Firsov S."/>
            <person name="Vlcek C."/>
            <person name="Logacheva M.D."/>
            <person name="Field M."/>
            <person name="Filatov D."/>
            <person name="Flegontova O."/>
            <person name="Gerasimov E."/>
            <person name="Jackson A.P."/>
            <person name="Kelly S."/>
            <person name="Opperdoes F."/>
            <person name="O'Reilly A."/>
            <person name="Votypka J."/>
            <person name="Yurchenko V."/>
            <person name="Lukes J."/>
        </authorList>
    </citation>
    <scope>NUCLEOTIDE SEQUENCE [LARGE SCALE GENOMIC DNA]</scope>
    <source>
        <strain evidence="9">H10</strain>
    </source>
</reference>
<dbReference type="RefSeq" id="XP_015654620.1">
    <property type="nucleotide sequence ID" value="XM_015806749.1"/>
</dbReference>
<feature type="compositionally biased region" description="Pro residues" evidence="7">
    <location>
        <begin position="818"/>
        <end position="827"/>
    </location>
</feature>
<feature type="region of interest" description="Disordered" evidence="7">
    <location>
        <begin position="1823"/>
        <end position="1848"/>
    </location>
</feature>
<dbReference type="InterPro" id="IPR050494">
    <property type="entry name" value="Ser_Thr_dual-spec_kinase"/>
</dbReference>
<feature type="region of interest" description="Disordered" evidence="7">
    <location>
        <begin position="1333"/>
        <end position="1361"/>
    </location>
</feature>
<accession>A0A0N0DSW2</accession>
<feature type="region of interest" description="Disordered" evidence="7">
    <location>
        <begin position="717"/>
        <end position="829"/>
    </location>
</feature>
<evidence type="ECO:0000256" key="3">
    <source>
        <dbReference type="ARBA" id="ARBA00022741"/>
    </source>
</evidence>
<dbReference type="VEuPathDB" id="TriTrypDB:LpyrH10_21_0760"/>
<feature type="compositionally biased region" description="Acidic residues" evidence="7">
    <location>
        <begin position="327"/>
        <end position="336"/>
    </location>
</feature>
<feature type="region of interest" description="Disordered" evidence="7">
    <location>
        <begin position="382"/>
        <end position="504"/>
    </location>
</feature>
<dbReference type="InterPro" id="IPR011009">
    <property type="entry name" value="Kinase-like_dom_sf"/>
</dbReference>
<dbReference type="InterPro" id="IPR000719">
    <property type="entry name" value="Prot_kinase_dom"/>
</dbReference>
<feature type="region of interest" description="Disordered" evidence="7">
    <location>
        <begin position="1222"/>
        <end position="1271"/>
    </location>
</feature>
<dbReference type="Gene3D" id="1.10.510.10">
    <property type="entry name" value="Transferase(Phosphotransferase) domain 1"/>
    <property type="match status" value="2"/>
</dbReference>
<feature type="region of interest" description="Disordered" evidence="7">
    <location>
        <begin position="1587"/>
        <end position="1607"/>
    </location>
</feature>
<evidence type="ECO:0000256" key="1">
    <source>
        <dbReference type="ARBA" id="ARBA00022527"/>
    </source>
</evidence>
<feature type="region of interest" description="Disordered" evidence="7">
    <location>
        <begin position="634"/>
        <end position="664"/>
    </location>
</feature>
<evidence type="ECO:0000256" key="5">
    <source>
        <dbReference type="ARBA" id="ARBA00022840"/>
    </source>
</evidence>
<evidence type="ECO:0000313" key="9">
    <source>
        <dbReference type="EMBL" id="KPA76181.1"/>
    </source>
</evidence>
<evidence type="ECO:0000259" key="8">
    <source>
        <dbReference type="PROSITE" id="PS50011"/>
    </source>
</evidence>
<dbReference type="GO" id="GO:0004674">
    <property type="term" value="F:protein serine/threonine kinase activity"/>
    <property type="evidence" value="ECO:0007669"/>
    <property type="project" value="UniProtKB-KW"/>
</dbReference>
<feature type="compositionally biased region" description="Pro residues" evidence="7">
    <location>
        <begin position="198"/>
        <end position="213"/>
    </location>
</feature>
<dbReference type="OrthoDB" id="437530at2759"/>
<dbReference type="PROSITE" id="PS00108">
    <property type="entry name" value="PROTEIN_KINASE_ST"/>
    <property type="match status" value="1"/>
</dbReference>
<keyword evidence="1" id="KW-0723">Serine/threonine-protein kinase</keyword>
<dbReference type="PROSITE" id="PS00107">
    <property type="entry name" value="PROTEIN_KINASE_ATP"/>
    <property type="match status" value="1"/>
</dbReference>
<feature type="compositionally biased region" description="Low complexity" evidence="7">
    <location>
        <begin position="410"/>
        <end position="427"/>
    </location>
</feature>
<dbReference type="InterPro" id="IPR008271">
    <property type="entry name" value="Ser/Thr_kinase_AS"/>
</dbReference>
<dbReference type="GeneID" id="26908225"/>
<dbReference type="SMART" id="SM00220">
    <property type="entry name" value="S_TKc"/>
    <property type="match status" value="1"/>
</dbReference>
<feature type="compositionally biased region" description="Polar residues" evidence="7">
    <location>
        <begin position="1651"/>
        <end position="1667"/>
    </location>
</feature>
<name>A0A0N0DSW2_LEPPY</name>
<protein>
    <recommendedName>
        <fullName evidence="8">Protein kinase domain-containing protein</fullName>
    </recommendedName>
</protein>
<feature type="compositionally biased region" description="Basic and acidic residues" evidence="7">
    <location>
        <begin position="49"/>
        <end position="59"/>
    </location>
</feature>
<evidence type="ECO:0000256" key="4">
    <source>
        <dbReference type="ARBA" id="ARBA00022777"/>
    </source>
</evidence>
<dbReference type="Gene3D" id="3.30.200.20">
    <property type="entry name" value="Phosphorylase Kinase, domain 1"/>
    <property type="match status" value="2"/>
</dbReference>
<feature type="compositionally biased region" description="Basic and acidic residues" evidence="7">
    <location>
        <begin position="225"/>
        <end position="236"/>
    </location>
</feature>
<dbReference type="Proteomes" id="UP000037923">
    <property type="component" value="Unassembled WGS sequence"/>
</dbReference>
<feature type="region of interest" description="Disordered" evidence="7">
    <location>
        <begin position="302"/>
        <end position="321"/>
    </location>
</feature>
<dbReference type="InterPro" id="IPR017441">
    <property type="entry name" value="Protein_kinase_ATP_BS"/>
</dbReference>
<feature type="binding site" evidence="6">
    <location>
        <position position="980"/>
    </location>
    <ligand>
        <name>ATP</name>
        <dbReference type="ChEBI" id="CHEBI:30616"/>
    </ligand>
</feature>
<evidence type="ECO:0000256" key="7">
    <source>
        <dbReference type="SAM" id="MobiDB-lite"/>
    </source>
</evidence>
<keyword evidence="10" id="KW-1185">Reference proteome</keyword>
<feature type="region of interest" description="Disordered" evidence="7">
    <location>
        <begin position="1637"/>
        <end position="1681"/>
    </location>
</feature>
<feature type="region of interest" description="Disordered" evidence="7">
    <location>
        <begin position="157"/>
        <end position="250"/>
    </location>
</feature>
<feature type="compositionally biased region" description="Low complexity" evidence="7">
    <location>
        <begin position="756"/>
        <end position="768"/>
    </location>
</feature>
<feature type="domain" description="Protein kinase" evidence="8">
    <location>
        <begin position="942"/>
        <end position="1777"/>
    </location>
</feature>
<keyword evidence="5 6" id="KW-0067">ATP-binding</keyword>
<dbReference type="GO" id="GO:0005524">
    <property type="term" value="F:ATP binding"/>
    <property type="evidence" value="ECO:0007669"/>
    <property type="project" value="UniProtKB-UniRule"/>
</dbReference>
<feature type="region of interest" description="Disordered" evidence="7">
    <location>
        <begin position="1387"/>
        <end position="1430"/>
    </location>
</feature>
<dbReference type="Pfam" id="PF00069">
    <property type="entry name" value="Pkinase"/>
    <property type="match status" value="1"/>
</dbReference>
<dbReference type="PANTHER" id="PTHR24058">
    <property type="entry name" value="DUAL SPECIFICITY PROTEIN KINASE"/>
    <property type="match status" value="1"/>
</dbReference>
<dbReference type="PROSITE" id="PS50011">
    <property type="entry name" value="PROTEIN_KINASE_DOM"/>
    <property type="match status" value="1"/>
</dbReference>
<feature type="compositionally biased region" description="Polar residues" evidence="7">
    <location>
        <begin position="1387"/>
        <end position="1415"/>
    </location>
</feature>
<feature type="compositionally biased region" description="Polar residues" evidence="7">
    <location>
        <begin position="1349"/>
        <end position="1361"/>
    </location>
</feature>